<keyword evidence="3" id="KW-0804">Transcription</keyword>
<evidence type="ECO:0000313" key="7">
    <source>
        <dbReference type="RefSeq" id="XP_008484081.1"/>
    </source>
</evidence>
<dbReference type="GeneID" id="103520758"/>
<comment type="subcellular location">
    <subcellularLocation>
        <location evidence="1">Nucleus</location>
    </subcellularLocation>
</comment>
<dbReference type="PROSITE" id="PS51518">
    <property type="entry name" value="SGF29_C"/>
    <property type="match status" value="1"/>
</dbReference>
<dbReference type="Pfam" id="PF07039">
    <property type="entry name" value="SGF29_Tudor"/>
    <property type="match status" value="1"/>
</dbReference>
<dbReference type="GO" id="GO:0005634">
    <property type="term" value="C:nucleus"/>
    <property type="evidence" value="ECO:0007669"/>
    <property type="project" value="UniProtKB-SubCell"/>
</dbReference>
<evidence type="ECO:0000313" key="6">
    <source>
        <dbReference type="Proteomes" id="UP000079169"/>
    </source>
</evidence>
<keyword evidence="4" id="KW-0539">Nucleus</keyword>
<dbReference type="RefSeq" id="XP_008484081.1">
    <property type="nucleotide sequence ID" value="XM_008485859.3"/>
</dbReference>
<dbReference type="Gene3D" id="2.30.30.140">
    <property type="match status" value="1"/>
</dbReference>
<evidence type="ECO:0000259" key="5">
    <source>
        <dbReference type="PROSITE" id="PS51518"/>
    </source>
</evidence>
<accession>A0A1S3DLJ7</accession>
<dbReference type="Proteomes" id="UP000079169">
    <property type="component" value="Unplaced"/>
</dbReference>
<dbReference type="PANTHER" id="PTHR21539:SF0">
    <property type="entry name" value="SAGA-ASSOCIATED FACTOR 29"/>
    <property type="match status" value="1"/>
</dbReference>
<organism evidence="6 7">
    <name type="scientific">Diaphorina citri</name>
    <name type="common">Asian citrus psyllid</name>
    <dbReference type="NCBI Taxonomy" id="121845"/>
    <lineage>
        <taxon>Eukaryota</taxon>
        <taxon>Metazoa</taxon>
        <taxon>Ecdysozoa</taxon>
        <taxon>Arthropoda</taxon>
        <taxon>Hexapoda</taxon>
        <taxon>Insecta</taxon>
        <taxon>Pterygota</taxon>
        <taxon>Neoptera</taxon>
        <taxon>Paraneoptera</taxon>
        <taxon>Hemiptera</taxon>
        <taxon>Sternorrhyncha</taxon>
        <taxon>Psylloidea</taxon>
        <taxon>Psyllidae</taxon>
        <taxon>Diaphorininae</taxon>
        <taxon>Diaphorina</taxon>
    </lineage>
</organism>
<keyword evidence="2" id="KW-0805">Transcription regulation</keyword>
<name>A0A1S3DLJ7_DIACI</name>
<protein>
    <submittedName>
        <fullName evidence="7">SAGA-associated factor 29-like</fullName>
    </submittedName>
</protein>
<dbReference type="KEGG" id="dci:103520758"/>
<dbReference type="AlphaFoldDB" id="A0A1S3DLJ7"/>
<dbReference type="GO" id="GO:0000124">
    <property type="term" value="C:SAGA complex"/>
    <property type="evidence" value="ECO:0007669"/>
    <property type="project" value="InterPro"/>
</dbReference>
<evidence type="ECO:0000256" key="1">
    <source>
        <dbReference type="ARBA" id="ARBA00004123"/>
    </source>
</evidence>
<evidence type="ECO:0000256" key="3">
    <source>
        <dbReference type="ARBA" id="ARBA00023163"/>
    </source>
</evidence>
<reference evidence="7" key="1">
    <citation type="submission" date="2025-08" db="UniProtKB">
        <authorList>
            <consortium name="RefSeq"/>
        </authorList>
    </citation>
    <scope>IDENTIFICATION</scope>
</reference>
<evidence type="ECO:0000256" key="4">
    <source>
        <dbReference type="ARBA" id="ARBA00023242"/>
    </source>
</evidence>
<keyword evidence="6" id="KW-1185">Reference proteome</keyword>
<proteinExistence type="predicted"/>
<dbReference type="STRING" id="121845.A0A1S3DLJ7"/>
<evidence type="ECO:0000256" key="2">
    <source>
        <dbReference type="ARBA" id="ARBA00023015"/>
    </source>
</evidence>
<dbReference type="PANTHER" id="PTHR21539">
    <property type="entry name" value="SAGA-ASSOCIATED FACTOR 29"/>
    <property type="match status" value="1"/>
</dbReference>
<dbReference type="InterPro" id="IPR037802">
    <property type="entry name" value="SGF29"/>
</dbReference>
<dbReference type="PaxDb" id="121845-A0A1S3DLJ7"/>
<dbReference type="InterPro" id="IPR010750">
    <property type="entry name" value="SGF29_tudor-like_dom"/>
</dbReference>
<sequence>MALYPQTTCFYKAIVNSLPTTGTDDYELLFEDNSYADNYAPPLGVPQRYVIAYKKSS</sequence>
<feature type="domain" description="SGF29 C-terminal" evidence="5">
    <location>
        <begin position="1"/>
        <end position="57"/>
    </location>
</feature>
<dbReference type="InterPro" id="IPR047287">
    <property type="entry name" value="Tudor_SGF29_rpt2"/>
</dbReference>
<dbReference type="CDD" id="cd20394">
    <property type="entry name" value="Tudor_SGF29_rpt2"/>
    <property type="match status" value="1"/>
</dbReference>
<gene>
    <name evidence="7" type="primary">LOC103520758</name>
</gene>